<feature type="chain" id="PRO_5046311935" evidence="1">
    <location>
        <begin position="27"/>
        <end position="135"/>
    </location>
</feature>
<name>A0ABT5DDU7_9BACT</name>
<keyword evidence="3" id="KW-1185">Reference proteome</keyword>
<evidence type="ECO:0000313" key="3">
    <source>
        <dbReference type="Proteomes" id="UP001221838"/>
    </source>
</evidence>
<gene>
    <name evidence="2" type="ORF">POL68_25525</name>
</gene>
<dbReference type="RefSeq" id="WP_272141852.1">
    <property type="nucleotide sequence ID" value="NZ_JAQNDM010000002.1"/>
</dbReference>
<keyword evidence="1" id="KW-0732">Signal</keyword>
<sequence>MSLPRNVLSLLASGAFLLVTSCGGTAPEEAVPSQHAKALAACTARCSGAPSISCSGATCQSVDNAYVSCDGQRTDCPAAPTPCTVTLDCEAGGSLSCSGTSCQQLGPQSIKVCGGVQCDGMAQWCPPLPGNLECY</sequence>
<protein>
    <submittedName>
        <fullName evidence="2">Uncharacterized protein</fullName>
    </submittedName>
</protein>
<feature type="signal peptide" evidence="1">
    <location>
        <begin position="1"/>
        <end position="26"/>
    </location>
</feature>
<evidence type="ECO:0000313" key="2">
    <source>
        <dbReference type="EMBL" id="MDC0711854.1"/>
    </source>
</evidence>
<comment type="caution">
    <text evidence="2">The sequence shown here is derived from an EMBL/GenBank/DDBJ whole genome shotgun (WGS) entry which is preliminary data.</text>
</comment>
<dbReference type="EMBL" id="JAQNDM010000002">
    <property type="protein sequence ID" value="MDC0711854.1"/>
    <property type="molecule type" value="Genomic_DNA"/>
</dbReference>
<proteinExistence type="predicted"/>
<evidence type="ECO:0000256" key="1">
    <source>
        <dbReference type="SAM" id="SignalP"/>
    </source>
</evidence>
<dbReference type="Proteomes" id="UP001221838">
    <property type="component" value="Unassembled WGS sequence"/>
</dbReference>
<dbReference type="PROSITE" id="PS51257">
    <property type="entry name" value="PROKAR_LIPOPROTEIN"/>
    <property type="match status" value="1"/>
</dbReference>
<accession>A0ABT5DDU7</accession>
<reference evidence="2 3" key="1">
    <citation type="submission" date="2022-11" db="EMBL/GenBank/DDBJ databases">
        <title>Minimal conservation of predation-associated metabolite biosynthetic gene clusters underscores biosynthetic potential of Myxococcota including descriptions for ten novel species: Archangium lansinium sp. nov., Myxococcus landrumus sp. nov., Nannocystis bai.</title>
        <authorList>
            <person name="Ahearne A."/>
            <person name="Stevens C."/>
            <person name="Dowd S."/>
        </authorList>
    </citation>
    <scope>NUCLEOTIDE SEQUENCE [LARGE SCALE GENOMIC DNA]</scope>
    <source>
        <strain evidence="2 3">NCWAL01</strain>
    </source>
</reference>
<organism evidence="2 3">
    <name type="scientific">Stigmatella ashevillensis</name>
    <dbReference type="NCBI Taxonomy" id="2995309"/>
    <lineage>
        <taxon>Bacteria</taxon>
        <taxon>Pseudomonadati</taxon>
        <taxon>Myxococcota</taxon>
        <taxon>Myxococcia</taxon>
        <taxon>Myxococcales</taxon>
        <taxon>Cystobacterineae</taxon>
        <taxon>Archangiaceae</taxon>
        <taxon>Stigmatella</taxon>
    </lineage>
</organism>